<dbReference type="Proteomes" id="UP000638188">
    <property type="component" value="Unassembled WGS sequence"/>
</dbReference>
<proteinExistence type="predicted"/>
<accession>A0ABQ1P661</accession>
<evidence type="ECO:0000313" key="1">
    <source>
        <dbReference type="EMBL" id="GGC91988.1"/>
    </source>
</evidence>
<reference evidence="2" key="1">
    <citation type="journal article" date="2019" name="Int. J. Syst. Evol. Microbiol.">
        <title>The Global Catalogue of Microorganisms (GCM) 10K type strain sequencing project: providing services to taxonomists for standard genome sequencing and annotation.</title>
        <authorList>
            <consortium name="The Broad Institute Genomics Platform"/>
            <consortium name="The Broad Institute Genome Sequencing Center for Infectious Disease"/>
            <person name="Wu L."/>
            <person name="Ma J."/>
        </authorList>
    </citation>
    <scope>NUCLEOTIDE SEQUENCE [LARGE SCALE GENOMIC DNA]</scope>
    <source>
        <strain evidence="2">CGMCC 1.12482</strain>
    </source>
</reference>
<name>A0ABQ1P661_9GAMM</name>
<organism evidence="1 2">
    <name type="scientific">Halopseudomonas salina</name>
    <dbReference type="NCBI Taxonomy" id="1323744"/>
    <lineage>
        <taxon>Bacteria</taxon>
        <taxon>Pseudomonadati</taxon>
        <taxon>Pseudomonadota</taxon>
        <taxon>Gammaproteobacteria</taxon>
        <taxon>Pseudomonadales</taxon>
        <taxon>Pseudomonadaceae</taxon>
        <taxon>Halopseudomonas</taxon>
    </lineage>
</organism>
<keyword evidence="2" id="KW-1185">Reference proteome</keyword>
<sequence>MHLWDRDHYVLEDIHSHCADFTSRIVFGRLTENAFNLVEGSSLASFLYRFDEGVGHSVAVPNGHVEGSLRSSRVLGPNEVYSKTAQELHNVSDVEVGTVTVSAWFQRSHDALVLKGANACAEDCVATIGIEIGELRLVLEEIRKRISAK</sequence>
<gene>
    <name evidence="1" type="ORF">GCM10007418_09490</name>
</gene>
<comment type="caution">
    <text evidence="1">The sequence shown here is derived from an EMBL/GenBank/DDBJ whole genome shotgun (WGS) entry which is preliminary data.</text>
</comment>
<dbReference type="EMBL" id="BMFF01000002">
    <property type="protein sequence ID" value="GGC91988.1"/>
    <property type="molecule type" value="Genomic_DNA"/>
</dbReference>
<evidence type="ECO:0000313" key="2">
    <source>
        <dbReference type="Proteomes" id="UP000638188"/>
    </source>
</evidence>
<protein>
    <submittedName>
        <fullName evidence="1">Uncharacterized protein</fullName>
    </submittedName>
</protein>